<gene>
    <name evidence="2" type="ORF">CHH57_12085</name>
</gene>
<dbReference type="InterPro" id="IPR055130">
    <property type="entry name" value="PreP_C"/>
</dbReference>
<dbReference type="Proteomes" id="UP000216961">
    <property type="component" value="Unassembled WGS sequence"/>
</dbReference>
<evidence type="ECO:0000313" key="2">
    <source>
        <dbReference type="EMBL" id="PAD82926.1"/>
    </source>
</evidence>
<dbReference type="InterPro" id="IPR007863">
    <property type="entry name" value="Peptidase_M16_C"/>
</dbReference>
<dbReference type="Gene3D" id="3.30.830.10">
    <property type="entry name" value="Metalloenzyme, LuxS/M16 peptidase-like"/>
    <property type="match status" value="4"/>
</dbReference>
<accession>A0AA91Z120</accession>
<protein>
    <recommendedName>
        <fullName evidence="1">Peptidase M16C associated domain-containing protein</fullName>
    </recommendedName>
</protein>
<evidence type="ECO:0000313" key="3">
    <source>
        <dbReference type="Proteomes" id="UP000216961"/>
    </source>
</evidence>
<dbReference type="SMART" id="SM01264">
    <property type="entry name" value="M16C_associated"/>
    <property type="match status" value="1"/>
</dbReference>
<proteinExistence type="predicted"/>
<feature type="domain" description="Peptidase M16C associated" evidence="1">
    <location>
        <begin position="458"/>
        <end position="705"/>
    </location>
</feature>
<reference evidence="2 3" key="1">
    <citation type="submission" date="2017-07" db="EMBL/GenBank/DDBJ databases">
        <title>Isolation and whole genome analysis of endospore-forming bacteria from heroin.</title>
        <authorList>
            <person name="Kalinowski J."/>
            <person name="Ahrens B."/>
            <person name="Al-Dilaimi A."/>
            <person name="Winkler A."/>
            <person name="Wibberg D."/>
            <person name="Schleenbecker U."/>
            <person name="Ruckert C."/>
            <person name="Wolfel R."/>
            <person name="Grass G."/>
        </authorList>
    </citation>
    <scope>NUCLEOTIDE SEQUENCE [LARGE SCALE GENOMIC DNA]</scope>
    <source>
        <strain evidence="2 3">7521-2</strain>
    </source>
</reference>
<dbReference type="GO" id="GO:0016485">
    <property type="term" value="P:protein processing"/>
    <property type="evidence" value="ECO:0007669"/>
    <property type="project" value="TreeGrafter"/>
</dbReference>
<dbReference type="InterPro" id="IPR011249">
    <property type="entry name" value="Metalloenz_LuxS/M16"/>
</dbReference>
<dbReference type="AlphaFoldDB" id="A0AA91Z120"/>
<dbReference type="Pfam" id="PF22516">
    <property type="entry name" value="PreP_C"/>
    <property type="match status" value="1"/>
</dbReference>
<dbReference type="GO" id="GO:0004222">
    <property type="term" value="F:metalloendopeptidase activity"/>
    <property type="evidence" value="ECO:0007669"/>
    <property type="project" value="TreeGrafter"/>
</dbReference>
<organism evidence="2 3">
    <name type="scientific">Niallia circulans</name>
    <name type="common">Bacillus circulans</name>
    <dbReference type="NCBI Taxonomy" id="1397"/>
    <lineage>
        <taxon>Bacteria</taxon>
        <taxon>Bacillati</taxon>
        <taxon>Bacillota</taxon>
        <taxon>Bacilli</taxon>
        <taxon>Bacillales</taxon>
        <taxon>Bacillaceae</taxon>
        <taxon>Niallia</taxon>
    </lineage>
</organism>
<dbReference type="Pfam" id="PF00675">
    <property type="entry name" value="Peptidase_M16"/>
    <property type="match status" value="1"/>
</dbReference>
<dbReference type="InterPro" id="IPR013578">
    <property type="entry name" value="Peptidase_M16C_assoc"/>
</dbReference>
<dbReference type="EMBL" id="NPBQ01000074">
    <property type="protein sequence ID" value="PAD82926.1"/>
    <property type="molecule type" value="Genomic_DNA"/>
</dbReference>
<sequence>MEEYNGFRIEQKEYIQEINGNVYIMTHVGTGAKVIWVNNDDEHQGFSIGFRTPAMDDTGVFHILEHCVLSGSKKYPVKEPIVELMKGSMKTYLNASTYPDKTLFSLASVNKKDFSNMMDVFLDAVFFPKLHEQKEIFLQEGWHLAYSEETNELIYKGIVYNEMKGTLSSPQQRFIHSLFKALYPSFPHANFSGGDPKEITNLTYEKLLEAHRDYYHPSNSLLYLYGAMDIEERLQQLNEVLGQFERKENKPLALDKIFEGERKEFTSEYPISEKEIEEENTFLAFACKVEEKADENLGITLNVLNKILLEGNSAILRKKLLEEKLGKDAFGLVDSSLKYPLFAICCSNGDAENKDMFIKIVQDTLRELVEKGIDKKLIEAAILSTEFELREADYGTFPEGLFHGINAASNWAAGKPLIKAFQYEDSLETVKSALSEPYFERFIENYLLNGKQSAIVVCKPSKQLSNIEYLQEQVKLKRIKDGMKEADLQALIQENAELNKFQSISDSDEAKETLPTLLLSDIDPKPADLPLQEIECNGSKVLFHDIYTKKVVYYNLYFDAINGKDDISYYRLFTELLGKLGTSEYTSEALASEIAMKIGIVSFENYLYSSSVDTCLHKVAVKVRTMEKNMEKSLKLVHHILTETEFDNKKKVKELIGNLVSNMKIQLNSNGNMFAAIRVNSSLTALGYINEHLRGISFYQFLVKLEKDFEQRYDSFIQKMKGIANNLFCRKNLVVGLTGDLNAMKVFSNAFLNFDLPDGNKVETFEFQINNDISKEAFTNSNSILYVVQGGNLKKMGYEYSGQMLVLAKILNLTYLWRNLRVLGGAYGGGINIYMNGNIFFYSYRDPNLLETVDIYNTTSDFIMDLDLPRSELQRYIIGTIADLDNPMNARIKGEQAETNYFINNTYEQRLKVRQEVINTTIDDLRSLSEMFKALLGKQSLCVVGNERKIAENNQLFDYSYPLFS</sequence>
<dbReference type="PANTHER" id="PTHR43016">
    <property type="entry name" value="PRESEQUENCE PROTEASE"/>
    <property type="match status" value="1"/>
</dbReference>
<dbReference type="RefSeq" id="WP_095330468.1">
    <property type="nucleotide sequence ID" value="NZ_NPBQ01000074.1"/>
</dbReference>
<dbReference type="SUPFAM" id="SSF63411">
    <property type="entry name" value="LuxS/MPP-like metallohydrolase"/>
    <property type="match status" value="4"/>
</dbReference>
<dbReference type="Pfam" id="PF05193">
    <property type="entry name" value="Peptidase_M16_C"/>
    <property type="match status" value="1"/>
</dbReference>
<name>A0AA91Z120_NIACI</name>
<evidence type="ECO:0000259" key="1">
    <source>
        <dbReference type="SMART" id="SM01264"/>
    </source>
</evidence>
<comment type="caution">
    <text evidence="2">The sequence shown here is derived from an EMBL/GenBank/DDBJ whole genome shotgun (WGS) entry which is preliminary data.</text>
</comment>
<dbReference type="PANTHER" id="PTHR43016:SF13">
    <property type="entry name" value="PRESEQUENCE PROTEASE, MITOCHONDRIAL"/>
    <property type="match status" value="1"/>
</dbReference>
<dbReference type="InterPro" id="IPR011765">
    <property type="entry name" value="Pept_M16_N"/>
</dbReference>
<dbReference type="Pfam" id="PF08367">
    <property type="entry name" value="M16C_assoc"/>
    <property type="match status" value="1"/>
</dbReference>
<dbReference type="GO" id="GO:0046872">
    <property type="term" value="F:metal ion binding"/>
    <property type="evidence" value="ECO:0007669"/>
    <property type="project" value="InterPro"/>
</dbReference>